<feature type="region of interest" description="Disordered" evidence="1">
    <location>
        <begin position="35"/>
        <end position="63"/>
    </location>
</feature>
<dbReference type="RefSeq" id="WP_093347061.1">
    <property type="nucleotide sequence ID" value="NZ_FOUY01000022.1"/>
</dbReference>
<feature type="region of interest" description="Disordered" evidence="1">
    <location>
        <begin position="106"/>
        <end position="158"/>
    </location>
</feature>
<dbReference type="Proteomes" id="UP000199614">
    <property type="component" value="Unassembled WGS sequence"/>
</dbReference>
<evidence type="ECO:0000313" key="2">
    <source>
        <dbReference type="EMBL" id="SFN82105.1"/>
    </source>
</evidence>
<gene>
    <name evidence="2" type="ORF">SAMN05216207_102229</name>
</gene>
<dbReference type="OrthoDB" id="5196858at2"/>
<name>A0A1I5C531_PSUAM</name>
<sequence>MSDRSCGTHAGIPDDLRVTALQLLERVRAVVEPLAAPGPAPTADPAPDSGPGRDAAGEPGPGSCTACPVCALLAVLRGERSELAARLAEHTTGLLGVLVTALEEAGTPASDRSDGQPTTGRPTNGHSANGHPANGHSANGHRAHHRGRSVQRIVVHRT</sequence>
<organism evidence="2 3">
    <name type="scientific">Pseudonocardia ammonioxydans</name>
    <dbReference type="NCBI Taxonomy" id="260086"/>
    <lineage>
        <taxon>Bacteria</taxon>
        <taxon>Bacillati</taxon>
        <taxon>Actinomycetota</taxon>
        <taxon>Actinomycetes</taxon>
        <taxon>Pseudonocardiales</taxon>
        <taxon>Pseudonocardiaceae</taxon>
        <taxon>Pseudonocardia</taxon>
    </lineage>
</organism>
<accession>A0A1I5C531</accession>
<evidence type="ECO:0000313" key="3">
    <source>
        <dbReference type="Proteomes" id="UP000199614"/>
    </source>
</evidence>
<feature type="compositionally biased region" description="Polar residues" evidence="1">
    <location>
        <begin position="115"/>
        <end position="127"/>
    </location>
</feature>
<reference evidence="2 3" key="1">
    <citation type="submission" date="2016-10" db="EMBL/GenBank/DDBJ databases">
        <authorList>
            <person name="de Groot N.N."/>
        </authorList>
    </citation>
    <scope>NUCLEOTIDE SEQUENCE [LARGE SCALE GENOMIC DNA]</scope>
    <source>
        <strain evidence="2 3">CGMCC 4.1877</strain>
    </source>
</reference>
<feature type="compositionally biased region" description="Basic residues" evidence="1">
    <location>
        <begin position="139"/>
        <end position="158"/>
    </location>
</feature>
<dbReference type="AlphaFoldDB" id="A0A1I5C531"/>
<protein>
    <submittedName>
        <fullName evidence="2">Uncharacterized protein</fullName>
    </submittedName>
</protein>
<dbReference type="STRING" id="260086.SAMN05216207_102229"/>
<dbReference type="EMBL" id="FOUY01000022">
    <property type="protein sequence ID" value="SFN82105.1"/>
    <property type="molecule type" value="Genomic_DNA"/>
</dbReference>
<keyword evidence="3" id="KW-1185">Reference proteome</keyword>
<evidence type="ECO:0000256" key="1">
    <source>
        <dbReference type="SAM" id="MobiDB-lite"/>
    </source>
</evidence>
<proteinExistence type="predicted"/>